<dbReference type="RefSeq" id="WP_324695117.1">
    <property type="nucleotide sequence ID" value="NZ_JAYMYJ010000105.1"/>
</dbReference>
<evidence type="ECO:0000313" key="4">
    <source>
        <dbReference type="Proteomes" id="UP001308005"/>
    </source>
</evidence>
<protein>
    <submittedName>
        <fullName evidence="3">SCO family protein</fullName>
    </submittedName>
</protein>
<keyword evidence="2" id="KW-0812">Transmembrane</keyword>
<comment type="similarity">
    <text evidence="1">Belongs to the SCO1/2 family.</text>
</comment>
<feature type="transmembrane region" description="Helical" evidence="2">
    <location>
        <begin position="18"/>
        <end position="36"/>
    </location>
</feature>
<name>A0ABU6CY60_9GAMM</name>
<evidence type="ECO:0000256" key="2">
    <source>
        <dbReference type="SAM" id="Phobius"/>
    </source>
</evidence>
<reference evidence="3 4" key="2">
    <citation type="submission" date="2024-01" db="EMBL/GenBank/DDBJ databases">
        <authorList>
            <person name="Xie X."/>
        </authorList>
    </citation>
    <scope>NUCLEOTIDE SEQUENCE [LARGE SCALE GENOMIC DNA]</scope>
    <source>
        <strain evidence="3">SCUT-1</strain>
    </source>
</reference>
<sequence length="206" mass="22555">MSADAATLAHPKRSYRPLWILVLVCAFPYLASWLYFQFRDDLPPLGAVNHGALISPVRAVGELPLVGADGATFNMKDLRGKWVLVTVAGSACAERCQQNLYFLRQVRLAMGNERRRVGRLLVLADTSQLEALKPHLQAHPGLQVAVGPAASIARLQALLRNPNPVAEDGVYVIDPLGNVMMSYPPDFKGELIIKDLRHLLQASQVG</sequence>
<dbReference type="InterPro" id="IPR036249">
    <property type="entry name" value="Thioredoxin-like_sf"/>
</dbReference>
<dbReference type="Pfam" id="PF02630">
    <property type="entry name" value="SCO1-SenC"/>
    <property type="match status" value="1"/>
</dbReference>
<reference evidence="4" key="1">
    <citation type="submission" date="2023-07" db="EMBL/GenBank/DDBJ databases">
        <title>The carbon used by Thiothrix.</title>
        <authorList>
            <person name="Chen L."/>
        </authorList>
    </citation>
    <scope>NUCLEOTIDE SEQUENCE [LARGE SCALE GENOMIC DNA]</scope>
</reference>
<evidence type="ECO:0000256" key="1">
    <source>
        <dbReference type="ARBA" id="ARBA00010996"/>
    </source>
</evidence>
<organism evidence="3 4">
    <name type="scientific">Candidatus Thiothrix phosphatis</name>
    <dbReference type="NCBI Taxonomy" id="3112415"/>
    <lineage>
        <taxon>Bacteria</taxon>
        <taxon>Pseudomonadati</taxon>
        <taxon>Pseudomonadota</taxon>
        <taxon>Gammaproteobacteria</taxon>
        <taxon>Thiotrichales</taxon>
        <taxon>Thiotrichaceae</taxon>
        <taxon>Thiothrix</taxon>
    </lineage>
</organism>
<dbReference type="EMBL" id="JAYMYJ010000105">
    <property type="protein sequence ID" value="MEB4591486.1"/>
    <property type="molecule type" value="Genomic_DNA"/>
</dbReference>
<keyword evidence="4" id="KW-1185">Reference proteome</keyword>
<gene>
    <name evidence="3" type="ORF">VSS37_10885</name>
</gene>
<accession>A0ABU6CY60</accession>
<dbReference type="Gene3D" id="3.40.30.10">
    <property type="entry name" value="Glutaredoxin"/>
    <property type="match status" value="1"/>
</dbReference>
<keyword evidence="2" id="KW-1133">Transmembrane helix</keyword>
<keyword evidence="2" id="KW-0472">Membrane</keyword>
<proteinExistence type="inferred from homology"/>
<evidence type="ECO:0000313" key="3">
    <source>
        <dbReference type="EMBL" id="MEB4591486.1"/>
    </source>
</evidence>
<comment type="caution">
    <text evidence="3">The sequence shown here is derived from an EMBL/GenBank/DDBJ whole genome shotgun (WGS) entry which is preliminary data.</text>
</comment>
<dbReference type="SUPFAM" id="SSF52833">
    <property type="entry name" value="Thioredoxin-like"/>
    <property type="match status" value="1"/>
</dbReference>
<dbReference type="InterPro" id="IPR003782">
    <property type="entry name" value="SCO1/SenC"/>
</dbReference>
<dbReference type="Proteomes" id="UP001308005">
    <property type="component" value="Unassembled WGS sequence"/>
</dbReference>